<comment type="caution">
    <text evidence="1">The sequence shown here is derived from an EMBL/GenBank/DDBJ whole genome shotgun (WGS) entry which is preliminary data.</text>
</comment>
<protein>
    <submittedName>
        <fullName evidence="1">Uncharacterized protein</fullName>
    </submittedName>
</protein>
<accession>A0AAD7GB02</accession>
<name>A0AAD7GB02_MYCRO</name>
<dbReference type="Proteomes" id="UP001221757">
    <property type="component" value="Unassembled WGS sequence"/>
</dbReference>
<dbReference type="EMBL" id="JARKIE010000101">
    <property type="protein sequence ID" value="KAJ7685909.1"/>
    <property type="molecule type" value="Genomic_DNA"/>
</dbReference>
<dbReference type="AlphaFoldDB" id="A0AAD7GB02"/>
<keyword evidence="2" id="KW-1185">Reference proteome</keyword>
<organism evidence="1 2">
    <name type="scientific">Mycena rosella</name>
    <name type="common">Pink bonnet</name>
    <name type="synonym">Agaricus rosellus</name>
    <dbReference type="NCBI Taxonomy" id="1033263"/>
    <lineage>
        <taxon>Eukaryota</taxon>
        <taxon>Fungi</taxon>
        <taxon>Dikarya</taxon>
        <taxon>Basidiomycota</taxon>
        <taxon>Agaricomycotina</taxon>
        <taxon>Agaricomycetes</taxon>
        <taxon>Agaricomycetidae</taxon>
        <taxon>Agaricales</taxon>
        <taxon>Marasmiineae</taxon>
        <taxon>Mycenaceae</taxon>
        <taxon>Mycena</taxon>
    </lineage>
</organism>
<gene>
    <name evidence="1" type="ORF">B0H17DRAFT_1137254</name>
</gene>
<sequence length="190" mass="20661">MQSTSCQGTCLSGALAFAPSITWAAPQILIGINNLVVPQMFGTTSHYRQTSSSAKLARDFNYFLFSGIPLLQHHAVRCAGNLLVMKTDITGRTYFDCAQNEAAILFSPGKPATLAFLAGSRESHALYTSHSVLERRCSVAGAVLLGMFGVYLQGMELGKLGGWNCSSNLRNCRFRLHRRLVRTTPGGRSK</sequence>
<evidence type="ECO:0000313" key="2">
    <source>
        <dbReference type="Proteomes" id="UP001221757"/>
    </source>
</evidence>
<evidence type="ECO:0000313" key="1">
    <source>
        <dbReference type="EMBL" id="KAJ7685909.1"/>
    </source>
</evidence>
<proteinExistence type="predicted"/>
<reference evidence="1" key="1">
    <citation type="submission" date="2023-03" db="EMBL/GenBank/DDBJ databases">
        <title>Massive genome expansion in bonnet fungi (Mycena s.s.) driven by repeated elements and novel gene families across ecological guilds.</title>
        <authorList>
            <consortium name="Lawrence Berkeley National Laboratory"/>
            <person name="Harder C.B."/>
            <person name="Miyauchi S."/>
            <person name="Viragh M."/>
            <person name="Kuo A."/>
            <person name="Thoen E."/>
            <person name="Andreopoulos B."/>
            <person name="Lu D."/>
            <person name="Skrede I."/>
            <person name="Drula E."/>
            <person name="Henrissat B."/>
            <person name="Morin E."/>
            <person name="Kohler A."/>
            <person name="Barry K."/>
            <person name="LaButti K."/>
            <person name="Morin E."/>
            <person name="Salamov A."/>
            <person name="Lipzen A."/>
            <person name="Mereny Z."/>
            <person name="Hegedus B."/>
            <person name="Baldrian P."/>
            <person name="Stursova M."/>
            <person name="Weitz H."/>
            <person name="Taylor A."/>
            <person name="Grigoriev I.V."/>
            <person name="Nagy L.G."/>
            <person name="Martin F."/>
            <person name="Kauserud H."/>
        </authorList>
    </citation>
    <scope>NUCLEOTIDE SEQUENCE</scope>
    <source>
        <strain evidence="1">CBHHK067</strain>
    </source>
</reference>